<evidence type="ECO:0000259" key="3">
    <source>
        <dbReference type="Pfam" id="PF00561"/>
    </source>
</evidence>
<sequence>MTTPRHEIIYEIAYEITGRPGAEAVVLSAGLGGLASFWAPQRAALEEHFQVVAFDQRGTGRNAGPLPDAYAIADMADDVARVLDAAGIARAHVLGHALGGLVGLELACRHPARLGRLVAVNAWAKAEPHTERCFDIRLGILEAQGPAAYVAAQPLFLHTAPYMADHADKLDAEIARGAAGFQGEHNLRRRIAALRAFDARADLPGIAAPTLVAASRDDLLVPWTASRRLAEALPDARLWLAEHGGHAFTVEQPEPFNRVLLDFLLAG</sequence>
<dbReference type="Gene3D" id="3.40.50.1820">
    <property type="entry name" value="alpha/beta hydrolase"/>
    <property type="match status" value="1"/>
</dbReference>
<proteinExistence type="inferred from homology"/>
<dbReference type="PANTHER" id="PTHR43433:SF5">
    <property type="entry name" value="AB HYDROLASE-1 DOMAIN-CONTAINING PROTEIN"/>
    <property type="match status" value="1"/>
</dbReference>
<keyword evidence="5" id="KW-1185">Reference proteome</keyword>
<dbReference type="PRINTS" id="PR00111">
    <property type="entry name" value="ABHYDROLASE"/>
</dbReference>
<keyword evidence="1 2" id="KW-0378">Hydrolase</keyword>
<accession>A0ABU3MKL6</accession>
<dbReference type="EC" id="3.5.1.-" evidence="2"/>
<dbReference type="SUPFAM" id="SSF53474">
    <property type="entry name" value="alpha/beta-Hydrolases"/>
    <property type="match status" value="1"/>
</dbReference>
<reference evidence="4 5" key="1">
    <citation type="journal article" date="2019" name="Microb. Pathog.">
        <title>Comparison of VITEK 2, MALDI-TOF MS, 16S rRNA gene sequencing, and whole-genome sequencing for identification of Roseomonas mucosa.</title>
        <authorList>
            <person name="Rudolph W.W."/>
            <person name="Gunzer F."/>
            <person name="Trauth M."/>
            <person name="Bunk B."/>
            <person name="Bigge R."/>
            <person name="Schrottner P."/>
        </authorList>
    </citation>
    <scope>NUCLEOTIDE SEQUENCE [LARGE SCALE GENOMIC DNA]</scope>
    <source>
        <strain evidence="4 5">DSM 103800</strain>
    </source>
</reference>
<dbReference type="InterPro" id="IPR029058">
    <property type="entry name" value="AB_hydrolase_fold"/>
</dbReference>
<gene>
    <name evidence="2 4" type="primary">rutD</name>
    <name evidence="4" type="ORF">RQ831_21140</name>
</gene>
<dbReference type="PANTHER" id="PTHR43433">
    <property type="entry name" value="HYDROLASE, ALPHA/BETA FOLD FAMILY PROTEIN"/>
    <property type="match status" value="1"/>
</dbReference>
<comment type="catalytic activity">
    <reaction evidence="2">
        <text>carbamate + 2 H(+) = NH4(+) + CO2</text>
        <dbReference type="Rhea" id="RHEA:15649"/>
        <dbReference type="ChEBI" id="CHEBI:13941"/>
        <dbReference type="ChEBI" id="CHEBI:15378"/>
        <dbReference type="ChEBI" id="CHEBI:16526"/>
        <dbReference type="ChEBI" id="CHEBI:28938"/>
    </reaction>
</comment>
<dbReference type="Pfam" id="PF00561">
    <property type="entry name" value="Abhydrolase_1"/>
    <property type="match status" value="2"/>
</dbReference>
<evidence type="ECO:0000256" key="2">
    <source>
        <dbReference type="HAMAP-Rule" id="MF_00832"/>
    </source>
</evidence>
<dbReference type="Proteomes" id="UP001258945">
    <property type="component" value="Unassembled WGS sequence"/>
</dbReference>
<comment type="function">
    <text evidence="2">Involved in pyrimidine catabolism. May facilitate the hydrolysis of carbamate, a reaction that can also occur spontaneously.</text>
</comment>
<feature type="domain" description="AB hydrolase-1" evidence="3">
    <location>
        <begin position="25"/>
        <end position="128"/>
    </location>
</feature>
<comment type="similarity">
    <text evidence="2">Belongs to the AB hydrolase superfamily. Hydrolase RutD family.</text>
</comment>
<comment type="caution">
    <text evidence="4">The sequence shown here is derived from an EMBL/GenBank/DDBJ whole genome shotgun (WGS) entry which is preliminary data.</text>
</comment>
<dbReference type="NCBIfam" id="TIGR03611">
    <property type="entry name" value="RutD"/>
    <property type="match status" value="1"/>
</dbReference>
<protein>
    <recommendedName>
        <fullName evidence="2">Putative carbamate hydrolase RutD</fullName>
        <ecNumber evidence="2">3.5.1.-</ecNumber>
    </recommendedName>
    <alternativeName>
        <fullName evidence="2">Aminohydrolase</fullName>
    </alternativeName>
</protein>
<evidence type="ECO:0000313" key="4">
    <source>
        <dbReference type="EMBL" id="MDT8333563.1"/>
    </source>
</evidence>
<dbReference type="RefSeq" id="WP_314285070.1">
    <property type="nucleotide sequence ID" value="NZ_JAVVDO010000061.1"/>
</dbReference>
<evidence type="ECO:0000256" key="1">
    <source>
        <dbReference type="ARBA" id="ARBA00022801"/>
    </source>
</evidence>
<dbReference type="InterPro" id="IPR000073">
    <property type="entry name" value="AB_hydrolase_1"/>
</dbReference>
<feature type="domain" description="AB hydrolase-1" evidence="3">
    <location>
        <begin position="195"/>
        <end position="249"/>
    </location>
</feature>
<dbReference type="EMBL" id="JAVVDO010000061">
    <property type="protein sequence ID" value="MDT8333563.1"/>
    <property type="molecule type" value="Genomic_DNA"/>
</dbReference>
<name>A0ABU3MKL6_9PROT</name>
<evidence type="ECO:0000313" key="5">
    <source>
        <dbReference type="Proteomes" id="UP001258945"/>
    </source>
</evidence>
<dbReference type="InterPro" id="IPR019913">
    <property type="entry name" value="Pyrimidine_utilisation_RutD"/>
</dbReference>
<dbReference type="InterPro" id="IPR050471">
    <property type="entry name" value="AB_hydrolase"/>
</dbReference>
<dbReference type="HAMAP" id="MF_00832">
    <property type="entry name" value="RutD"/>
    <property type="match status" value="1"/>
</dbReference>
<organism evidence="4 5">
    <name type="scientific">Roseomonas gilardii</name>
    <dbReference type="NCBI Taxonomy" id="257708"/>
    <lineage>
        <taxon>Bacteria</taxon>
        <taxon>Pseudomonadati</taxon>
        <taxon>Pseudomonadota</taxon>
        <taxon>Alphaproteobacteria</taxon>
        <taxon>Acetobacterales</taxon>
        <taxon>Roseomonadaceae</taxon>
        <taxon>Roseomonas</taxon>
    </lineage>
</organism>